<proteinExistence type="predicted"/>
<dbReference type="AlphaFoldDB" id="A0ABD4T1M2"/>
<name>A0ABD4T1M2_9CYAN</name>
<sequence>MSEYQYYEFQTVDRLLTTKEQAELKRLSSRAQVNASQAVFVYHYGDFRGDPESILTQYFDAMFYVANWGTWQLIFRFPRTAVDSQWFEPYEIPDFITVSTSAKSLILNINIHQEEYGGWAEGEGWLSRLISLREELMTGDRRLLYLAWLRIAPTLTDHIEEDLIEPPVPPNLGQLSPALKAFIEWVELDPDWVDAAAQISEQQKVKAKPNLDRYLTQLSNAEKDQFLLKLLHREPHVDLELLSRLQELAGKPVSNLEGKPGLRGFSEIEAIAQQLKTQRQQKQATIAKRKRTQYLKALVSKEEDLWRQISALIELKQARPYDEATILLKDLKDLAESQNSLPKFNKRFEALKATYGNRPALMKRFKTL</sequence>
<gene>
    <name evidence="1" type="ORF">QQ91_0006880</name>
</gene>
<reference evidence="1 2" key="1">
    <citation type="journal article" date="2015" name="Genome Announc.">
        <title>Draft Genome Sequence of Filamentous Marine Cyanobacterium Lyngbya confervoides Strain BDU141951.</title>
        <authorList>
            <person name="Chandrababunaidu M.M."/>
            <person name="Sen D."/>
            <person name="Tripathy S."/>
        </authorList>
    </citation>
    <scope>NUCLEOTIDE SEQUENCE [LARGE SCALE GENOMIC DNA]</scope>
    <source>
        <strain evidence="1 2">BDU141951</strain>
    </source>
</reference>
<protein>
    <recommendedName>
        <fullName evidence="3">DNA polymerase III subunit delta</fullName>
    </recommendedName>
</protein>
<evidence type="ECO:0000313" key="1">
    <source>
        <dbReference type="EMBL" id="MCM1982548.1"/>
    </source>
</evidence>
<keyword evidence="2" id="KW-1185">Reference proteome</keyword>
<dbReference type="Proteomes" id="UP000031561">
    <property type="component" value="Unassembled WGS sequence"/>
</dbReference>
<organism evidence="1 2">
    <name type="scientific">Lyngbya confervoides BDU141951</name>
    <dbReference type="NCBI Taxonomy" id="1574623"/>
    <lineage>
        <taxon>Bacteria</taxon>
        <taxon>Bacillati</taxon>
        <taxon>Cyanobacteriota</taxon>
        <taxon>Cyanophyceae</taxon>
        <taxon>Oscillatoriophycideae</taxon>
        <taxon>Oscillatoriales</taxon>
        <taxon>Microcoleaceae</taxon>
        <taxon>Lyngbya</taxon>
    </lineage>
</organism>
<evidence type="ECO:0000313" key="2">
    <source>
        <dbReference type="Proteomes" id="UP000031561"/>
    </source>
</evidence>
<accession>A0ABD4T1M2</accession>
<comment type="caution">
    <text evidence="1">The sequence shown here is derived from an EMBL/GenBank/DDBJ whole genome shotgun (WGS) entry which is preliminary data.</text>
</comment>
<dbReference type="RefSeq" id="WP_166281394.1">
    <property type="nucleotide sequence ID" value="NZ_JTHE03000043.1"/>
</dbReference>
<dbReference type="EMBL" id="JTHE03000043">
    <property type="protein sequence ID" value="MCM1982548.1"/>
    <property type="molecule type" value="Genomic_DNA"/>
</dbReference>
<evidence type="ECO:0008006" key="3">
    <source>
        <dbReference type="Google" id="ProtNLM"/>
    </source>
</evidence>